<comment type="caution">
    <text evidence="2">The sequence shown here is derived from an EMBL/GenBank/DDBJ whole genome shotgun (WGS) entry which is preliminary data.</text>
</comment>
<evidence type="ECO:0000256" key="1">
    <source>
        <dbReference type="SAM" id="MobiDB-lite"/>
    </source>
</evidence>
<feature type="compositionally biased region" description="Basic and acidic residues" evidence="1">
    <location>
        <begin position="1"/>
        <end position="12"/>
    </location>
</feature>
<evidence type="ECO:0000313" key="3">
    <source>
        <dbReference type="Proteomes" id="UP001150879"/>
    </source>
</evidence>
<gene>
    <name evidence="2" type="ORF">N7472_005429</name>
</gene>
<evidence type="ECO:0008006" key="4">
    <source>
        <dbReference type="Google" id="ProtNLM"/>
    </source>
</evidence>
<evidence type="ECO:0000313" key="2">
    <source>
        <dbReference type="EMBL" id="KAJ5200225.1"/>
    </source>
</evidence>
<accession>A0A9W9JNK3</accession>
<sequence length="85" mass="9320">MSIQEVKDREGNDITEGDPVFTKFRGGSHEGKVGFLLELISRPWSPTAEIDPSAGLNDRQGSRQCPTSSIPISMATELLTIRALY</sequence>
<proteinExistence type="predicted"/>
<organism evidence="2 3">
    <name type="scientific">Penicillium cf. griseofulvum</name>
    <dbReference type="NCBI Taxonomy" id="2972120"/>
    <lineage>
        <taxon>Eukaryota</taxon>
        <taxon>Fungi</taxon>
        <taxon>Dikarya</taxon>
        <taxon>Ascomycota</taxon>
        <taxon>Pezizomycotina</taxon>
        <taxon>Eurotiomycetes</taxon>
        <taxon>Eurotiomycetidae</taxon>
        <taxon>Eurotiales</taxon>
        <taxon>Aspergillaceae</taxon>
        <taxon>Penicillium</taxon>
    </lineage>
</organism>
<keyword evidence="3" id="KW-1185">Reference proteome</keyword>
<reference evidence="2" key="1">
    <citation type="submission" date="2022-11" db="EMBL/GenBank/DDBJ databases">
        <authorList>
            <person name="Petersen C."/>
        </authorList>
    </citation>
    <scope>NUCLEOTIDE SEQUENCE</scope>
    <source>
        <strain evidence="2">IBT 16849</strain>
    </source>
</reference>
<dbReference type="OrthoDB" id="2138648at2759"/>
<dbReference type="AlphaFoldDB" id="A0A9W9JNK3"/>
<feature type="region of interest" description="Disordered" evidence="1">
    <location>
        <begin position="1"/>
        <end position="25"/>
    </location>
</feature>
<reference evidence="2" key="2">
    <citation type="journal article" date="2023" name="IMA Fungus">
        <title>Comparative genomic study of the Penicillium genus elucidates a diverse pangenome and 15 lateral gene transfer events.</title>
        <authorList>
            <person name="Petersen C."/>
            <person name="Sorensen T."/>
            <person name="Nielsen M.R."/>
            <person name="Sondergaard T.E."/>
            <person name="Sorensen J.L."/>
            <person name="Fitzpatrick D.A."/>
            <person name="Frisvad J.C."/>
            <person name="Nielsen K.L."/>
        </authorList>
    </citation>
    <scope>NUCLEOTIDE SEQUENCE</scope>
    <source>
        <strain evidence="2">IBT 16849</strain>
    </source>
</reference>
<protein>
    <recommendedName>
        <fullName evidence="4">Hypervirulence associated protein TUDOR domain-containing protein</fullName>
    </recommendedName>
</protein>
<dbReference type="EMBL" id="JAPQKP010000003">
    <property type="protein sequence ID" value="KAJ5200225.1"/>
    <property type="molecule type" value="Genomic_DNA"/>
</dbReference>
<name>A0A9W9JNK3_9EURO</name>
<dbReference type="Gene3D" id="2.30.30.1060">
    <property type="match status" value="1"/>
</dbReference>
<dbReference type="Proteomes" id="UP001150879">
    <property type="component" value="Unassembled WGS sequence"/>
</dbReference>